<accession>A0A2P2IP40</accession>
<protein>
    <submittedName>
        <fullName evidence="1">Uncharacterized protein</fullName>
    </submittedName>
</protein>
<dbReference type="EMBL" id="GGEC01002479">
    <property type="protein sequence ID" value="MBW82962.1"/>
    <property type="molecule type" value="Transcribed_RNA"/>
</dbReference>
<reference evidence="1" key="1">
    <citation type="submission" date="2018-02" db="EMBL/GenBank/DDBJ databases">
        <title>Rhizophora mucronata_Transcriptome.</title>
        <authorList>
            <person name="Meera S.P."/>
            <person name="Sreeshan A."/>
            <person name="Augustine A."/>
        </authorList>
    </citation>
    <scope>NUCLEOTIDE SEQUENCE</scope>
    <source>
        <tissue evidence="1">Leaf</tissue>
    </source>
</reference>
<proteinExistence type="predicted"/>
<name>A0A2P2IP40_RHIMU</name>
<dbReference type="AlphaFoldDB" id="A0A2P2IP40"/>
<organism evidence="1">
    <name type="scientific">Rhizophora mucronata</name>
    <name type="common">Asiatic mangrove</name>
    <dbReference type="NCBI Taxonomy" id="61149"/>
    <lineage>
        <taxon>Eukaryota</taxon>
        <taxon>Viridiplantae</taxon>
        <taxon>Streptophyta</taxon>
        <taxon>Embryophyta</taxon>
        <taxon>Tracheophyta</taxon>
        <taxon>Spermatophyta</taxon>
        <taxon>Magnoliopsida</taxon>
        <taxon>eudicotyledons</taxon>
        <taxon>Gunneridae</taxon>
        <taxon>Pentapetalae</taxon>
        <taxon>rosids</taxon>
        <taxon>fabids</taxon>
        <taxon>Malpighiales</taxon>
        <taxon>Rhizophoraceae</taxon>
        <taxon>Rhizophora</taxon>
    </lineage>
</organism>
<evidence type="ECO:0000313" key="1">
    <source>
        <dbReference type="EMBL" id="MBW82962.1"/>
    </source>
</evidence>
<sequence length="76" mass="8493">MAALAVLPPKINCPKIMPWSPNGTRTRRQFSNPVRCAPLQQVQQDKVFLSPFEVSFDIDATTPHSFSASPTCTDFR</sequence>